<dbReference type="Proteomes" id="UP001177140">
    <property type="component" value="Unassembled WGS sequence"/>
</dbReference>
<evidence type="ECO:0000313" key="6">
    <source>
        <dbReference type="EMBL" id="MCL7049671.1"/>
    </source>
</evidence>
<evidence type="ECO:0000256" key="3">
    <source>
        <dbReference type="ARBA" id="ARBA00022806"/>
    </source>
</evidence>
<dbReference type="GO" id="GO:0016787">
    <property type="term" value="F:hydrolase activity"/>
    <property type="evidence" value="ECO:0007669"/>
    <property type="project" value="UniProtKB-KW"/>
</dbReference>
<dbReference type="InterPro" id="IPR027417">
    <property type="entry name" value="P-loop_NTPase"/>
</dbReference>
<evidence type="ECO:0000256" key="1">
    <source>
        <dbReference type="ARBA" id="ARBA00022741"/>
    </source>
</evidence>
<dbReference type="InterPro" id="IPR041679">
    <property type="entry name" value="DNA2/NAM7-like_C"/>
</dbReference>
<evidence type="ECO:0000259" key="5">
    <source>
        <dbReference type="Pfam" id="PF13087"/>
    </source>
</evidence>
<keyword evidence="4" id="KW-0067">ATP-binding</keyword>
<dbReference type="AlphaFoldDB" id="A0AA41VY40"/>
<dbReference type="SUPFAM" id="SSF52540">
    <property type="entry name" value="P-loop containing nucleoside triphosphate hydrolases"/>
    <property type="match status" value="1"/>
</dbReference>
<dbReference type="InterPro" id="IPR039904">
    <property type="entry name" value="TRANK1"/>
</dbReference>
<keyword evidence="7" id="KW-1185">Reference proteome</keyword>
<dbReference type="FunFam" id="3.40.50.300:FF:000326">
    <property type="entry name" value="P-loop containing nucleoside triphosphate hydrolase"/>
    <property type="match status" value="1"/>
</dbReference>
<sequence>MLPAISTFPNRRFYKDQIVDAPSVLCENFQQNYLPGPMFGPYSFINISNGRDKPDEAGHGVKNMVEVAVVMAIVRNLYKAWEGTKRSLTIGIISPYAAQIAAIENKVGQKYEKLKDFIVKVMSADGCYGGEEDVIIISTVGSNHNGGSDGFLSNPQRTNVALTRA</sequence>
<accession>A0AA41VY40</accession>
<evidence type="ECO:0000313" key="7">
    <source>
        <dbReference type="Proteomes" id="UP001177140"/>
    </source>
</evidence>
<keyword evidence="3" id="KW-0347">Helicase</keyword>
<name>A0AA41VY40_PAPNU</name>
<dbReference type="CDD" id="cd18808">
    <property type="entry name" value="SF1_C_Upf1"/>
    <property type="match status" value="1"/>
</dbReference>
<dbReference type="PANTHER" id="PTHR21529">
    <property type="entry name" value="MAMMARY TURMOR VIRUS RECEPTOR HOMOLOG 1, 2 MTVR1, 2"/>
    <property type="match status" value="1"/>
</dbReference>
<evidence type="ECO:0000256" key="2">
    <source>
        <dbReference type="ARBA" id="ARBA00022801"/>
    </source>
</evidence>
<dbReference type="Gene3D" id="3.40.50.300">
    <property type="entry name" value="P-loop containing nucleotide triphosphate hydrolases"/>
    <property type="match status" value="1"/>
</dbReference>
<dbReference type="EMBL" id="JAJJMA010318864">
    <property type="protein sequence ID" value="MCL7049671.1"/>
    <property type="molecule type" value="Genomic_DNA"/>
</dbReference>
<dbReference type="GO" id="GO:0005524">
    <property type="term" value="F:ATP binding"/>
    <property type="evidence" value="ECO:0007669"/>
    <property type="project" value="UniProtKB-KW"/>
</dbReference>
<keyword evidence="1" id="KW-0547">Nucleotide-binding</keyword>
<feature type="domain" description="DNA2/NAM7 helicase-like C-terminal" evidence="5">
    <location>
        <begin position="1"/>
        <end position="165"/>
    </location>
</feature>
<dbReference type="GO" id="GO:0005694">
    <property type="term" value="C:chromosome"/>
    <property type="evidence" value="ECO:0007669"/>
    <property type="project" value="UniProtKB-ARBA"/>
</dbReference>
<dbReference type="GO" id="GO:0004386">
    <property type="term" value="F:helicase activity"/>
    <property type="evidence" value="ECO:0007669"/>
    <property type="project" value="UniProtKB-KW"/>
</dbReference>
<dbReference type="PANTHER" id="PTHR21529:SF4">
    <property type="entry name" value="TPR AND ANKYRIN REPEAT-CONTAINING PROTEIN 1"/>
    <property type="match status" value="1"/>
</dbReference>
<comment type="caution">
    <text evidence="6">The sequence shown here is derived from an EMBL/GenBank/DDBJ whole genome shotgun (WGS) entry which is preliminary data.</text>
</comment>
<feature type="non-terminal residue" evidence="6">
    <location>
        <position position="165"/>
    </location>
</feature>
<gene>
    <name evidence="6" type="ORF">MKW94_029503</name>
</gene>
<reference evidence="6" key="1">
    <citation type="submission" date="2022-03" db="EMBL/GenBank/DDBJ databases">
        <title>A functionally conserved STORR gene fusion in Papaver species that diverged 16.8 million years ago.</title>
        <authorList>
            <person name="Catania T."/>
        </authorList>
    </citation>
    <scope>NUCLEOTIDE SEQUENCE</scope>
    <source>
        <strain evidence="6">S-191538</strain>
    </source>
</reference>
<proteinExistence type="predicted"/>
<keyword evidence="2" id="KW-0378">Hydrolase</keyword>
<protein>
    <recommendedName>
        <fullName evidence="5">DNA2/NAM7 helicase-like C-terminal domain-containing protein</fullName>
    </recommendedName>
</protein>
<dbReference type="InterPro" id="IPR047187">
    <property type="entry name" value="SF1_C_Upf1"/>
</dbReference>
<organism evidence="6 7">
    <name type="scientific">Papaver nudicaule</name>
    <name type="common">Iceland poppy</name>
    <dbReference type="NCBI Taxonomy" id="74823"/>
    <lineage>
        <taxon>Eukaryota</taxon>
        <taxon>Viridiplantae</taxon>
        <taxon>Streptophyta</taxon>
        <taxon>Embryophyta</taxon>
        <taxon>Tracheophyta</taxon>
        <taxon>Spermatophyta</taxon>
        <taxon>Magnoliopsida</taxon>
        <taxon>Ranunculales</taxon>
        <taxon>Papaveraceae</taxon>
        <taxon>Papaveroideae</taxon>
        <taxon>Papaver</taxon>
    </lineage>
</organism>
<dbReference type="Pfam" id="PF13087">
    <property type="entry name" value="AAA_12"/>
    <property type="match status" value="1"/>
</dbReference>
<evidence type="ECO:0000256" key="4">
    <source>
        <dbReference type="ARBA" id="ARBA00022840"/>
    </source>
</evidence>